<comment type="caution">
    <text evidence="9">The sequence shown here is derived from an EMBL/GenBank/DDBJ whole genome shotgun (WGS) entry which is preliminary data.</text>
</comment>
<keyword evidence="5" id="KW-0699">rRNA-binding</keyword>
<keyword evidence="5" id="KW-0694">RNA-binding</keyword>
<comment type="function">
    <text evidence="5">This is 1 of the proteins that bind and probably mediate the attachment of the 5S RNA into the large ribosomal subunit, where it forms part of the central protuberance. In the 70S ribosome it contacts protein S13 of the 30S subunit (bridge B1b), connecting the 2 subunits; this bridge is implicated in subunit movement. Contacts the P site tRNA; the 5S rRNA and some of its associated proteins might help stabilize positioning of ribosome-bound tRNAs.</text>
</comment>
<dbReference type="InterPro" id="IPR031309">
    <property type="entry name" value="Ribosomal_uL5_C"/>
</dbReference>
<evidence type="ECO:0000256" key="6">
    <source>
        <dbReference type="RuleBase" id="RU003930"/>
    </source>
</evidence>
<dbReference type="GO" id="GO:0006412">
    <property type="term" value="P:translation"/>
    <property type="evidence" value="ECO:0007669"/>
    <property type="project" value="UniProtKB-UniRule"/>
</dbReference>
<comment type="similarity">
    <text evidence="1 5 6">Belongs to the universal ribosomal protein uL5 family.</text>
</comment>
<accession>A0A1F5H2G9</accession>
<dbReference type="AlphaFoldDB" id="A0A1F5H2G9"/>
<dbReference type="HAMAP" id="MF_01333_B">
    <property type="entry name" value="Ribosomal_uL5_B"/>
    <property type="match status" value="1"/>
</dbReference>
<dbReference type="Gene3D" id="3.30.1440.10">
    <property type="match status" value="1"/>
</dbReference>
<gene>
    <name evidence="5" type="primary">rplE</name>
    <name evidence="9" type="ORF">A3B54_00505</name>
</gene>
<evidence type="ECO:0000313" key="10">
    <source>
        <dbReference type="Proteomes" id="UP000177039"/>
    </source>
</evidence>
<evidence type="ECO:0000256" key="1">
    <source>
        <dbReference type="ARBA" id="ARBA00008553"/>
    </source>
</evidence>
<keyword evidence="2 5" id="KW-0689">Ribosomal protein</keyword>
<keyword evidence="3 5" id="KW-0687">Ribonucleoprotein</keyword>
<evidence type="ECO:0000256" key="2">
    <source>
        <dbReference type="ARBA" id="ARBA00022980"/>
    </source>
</evidence>
<evidence type="ECO:0000259" key="7">
    <source>
        <dbReference type="Pfam" id="PF00281"/>
    </source>
</evidence>
<comment type="subunit">
    <text evidence="5">Part of the 50S ribosomal subunit; part of the 5S rRNA/L5/L18/L25 subcomplex. Contacts the 5S rRNA and the P site tRNA. Forms a bridge to the 30S subunit in the 70S ribosome.</text>
</comment>
<protein>
    <recommendedName>
        <fullName evidence="4 5">Large ribosomal subunit protein uL5</fullName>
    </recommendedName>
</protein>
<name>A0A1F5H2G9_9BACT</name>
<dbReference type="InterPro" id="IPR022803">
    <property type="entry name" value="Ribosomal_uL5_dom_sf"/>
</dbReference>
<evidence type="ECO:0000259" key="8">
    <source>
        <dbReference type="Pfam" id="PF00673"/>
    </source>
</evidence>
<dbReference type="InterPro" id="IPR020930">
    <property type="entry name" value="Ribosomal_uL5_bac-type"/>
</dbReference>
<dbReference type="SUPFAM" id="SSF55282">
    <property type="entry name" value="RL5-like"/>
    <property type="match status" value="1"/>
</dbReference>
<evidence type="ECO:0000313" key="9">
    <source>
        <dbReference type="EMBL" id="OGD98323.1"/>
    </source>
</evidence>
<reference evidence="9 10" key="1">
    <citation type="journal article" date="2016" name="Nat. Commun.">
        <title>Thousands of microbial genomes shed light on interconnected biogeochemical processes in an aquifer system.</title>
        <authorList>
            <person name="Anantharaman K."/>
            <person name="Brown C.T."/>
            <person name="Hug L.A."/>
            <person name="Sharon I."/>
            <person name="Castelle C.J."/>
            <person name="Probst A.J."/>
            <person name="Thomas B.C."/>
            <person name="Singh A."/>
            <person name="Wilkins M.J."/>
            <person name="Karaoz U."/>
            <person name="Brodie E.L."/>
            <person name="Williams K.H."/>
            <person name="Hubbard S.S."/>
            <person name="Banfield J.F."/>
        </authorList>
    </citation>
    <scope>NUCLEOTIDE SEQUENCE [LARGE SCALE GENOMIC DNA]</scope>
</reference>
<dbReference type="GO" id="GO:0003735">
    <property type="term" value="F:structural constituent of ribosome"/>
    <property type="evidence" value="ECO:0007669"/>
    <property type="project" value="InterPro"/>
</dbReference>
<sequence>MSRTPSMNILTKYKEEVKPKLKEEFGIKNDLALPQMEKIVLNMGVAEAITSHDILEKVKDQLTQITGQKPKVARAKRAISNFKLKKNDPIGVMVTLRRKRAWQFLEKLIAIVMPRMRDFRGLTTTKFDKFGNYSLGLSEQIIFPEVDYAKIDKVRGLVVTIVVKNSDQKKSQRLFELLGLPFKK</sequence>
<dbReference type="InterPro" id="IPR002132">
    <property type="entry name" value="Ribosomal_uL5"/>
</dbReference>
<dbReference type="NCBIfam" id="NF000585">
    <property type="entry name" value="PRK00010.1"/>
    <property type="match status" value="1"/>
</dbReference>
<dbReference type="PANTHER" id="PTHR11994">
    <property type="entry name" value="60S RIBOSOMAL PROTEIN L11-RELATED"/>
    <property type="match status" value="1"/>
</dbReference>
<dbReference type="GO" id="GO:0005840">
    <property type="term" value="C:ribosome"/>
    <property type="evidence" value="ECO:0007669"/>
    <property type="project" value="UniProtKB-KW"/>
</dbReference>
<organism evidence="9 10">
    <name type="scientific">Candidatus Curtissbacteria bacterium RIFCSPLOWO2_01_FULL_42_50</name>
    <dbReference type="NCBI Taxonomy" id="1797730"/>
    <lineage>
        <taxon>Bacteria</taxon>
        <taxon>Candidatus Curtissiibacteriota</taxon>
    </lineage>
</organism>
<dbReference type="InterPro" id="IPR031310">
    <property type="entry name" value="Ribosomal_uL5_N"/>
</dbReference>
<evidence type="ECO:0000256" key="5">
    <source>
        <dbReference type="HAMAP-Rule" id="MF_01333"/>
    </source>
</evidence>
<proteinExistence type="inferred from homology"/>
<evidence type="ECO:0000256" key="4">
    <source>
        <dbReference type="ARBA" id="ARBA00035245"/>
    </source>
</evidence>
<dbReference type="Pfam" id="PF00673">
    <property type="entry name" value="Ribosomal_L5_C"/>
    <property type="match status" value="1"/>
</dbReference>
<feature type="domain" description="Large ribosomal subunit protein uL5 C-terminal" evidence="8">
    <location>
        <begin position="89"/>
        <end position="182"/>
    </location>
</feature>
<dbReference type="FunFam" id="3.30.1440.10:FF:000001">
    <property type="entry name" value="50S ribosomal protein L5"/>
    <property type="match status" value="1"/>
</dbReference>
<dbReference type="EMBL" id="MFBT01000038">
    <property type="protein sequence ID" value="OGD98323.1"/>
    <property type="molecule type" value="Genomic_DNA"/>
</dbReference>
<keyword evidence="5" id="KW-0820">tRNA-binding</keyword>
<dbReference type="Pfam" id="PF00281">
    <property type="entry name" value="Ribosomal_L5"/>
    <property type="match status" value="1"/>
</dbReference>
<dbReference type="PIRSF" id="PIRSF002161">
    <property type="entry name" value="Ribosomal_L5"/>
    <property type="match status" value="1"/>
</dbReference>
<dbReference type="GO" id="GO:1990904">
    <property type="term" value="C:ribonucleoprotein complex"/>
    <property type="evidence" value="ECO:0007669"/>
    <property type="project" value="UniProtKB-KW"/>
</dbReference>
<dbReference type="GO" id="GO:0000049">
    <property type="term" value="F:tRNA binding"/>
    <property type="evidence" value="ECO:0007669"/>
    <property type="project" value="UniProtKB-UniRule"/>
</dbReference>
<dbReference type="Proteomes" id="UP000177039">
    <property type="component" value="Unassembled WGS sequence"/>
</dbReference>
<evidence type="ECO:0000256" key="3">
    <source>
        <dbReference type="ARBA" id="ARBA00023274"/>
    </source>
</evidence>
<dbReference type="GO" id="GO:0019843">
    <property type="term" value="F:rRNA binding"/>
    <property type="evidence" value="ECO:0007669"/>
    <property type="project" value="UniProtKB-UniRule"/>
</dbReference>
<feature type="domain" description="Large ribosomal subunit protein uL5 N-terminal" evidence="7">
    <location>
        <begin position="32"/>
        <end position="85"/>
    </location>
</feature>